<dbReference type="OrthoDB" id="203279at2759"/>
<dbReference type="RefSeq" id="XP_018226415.1">
    <property type="nucleotide sequence ID" value="XM_018369769.1"/>
</dbReference>
<evidence type="ECO:0008006" key="8">
    <source>
        <dbReference type="Google" id="ProtNLM"/>
    </source>
</evidence>
<evidence type="ECO:0000256" key="4">
    <source>
        <dbReference type="ARBA" id="ARBA00023163"/>
    </source>
</evidence>
<keyword evidence="5" id="KW-0539">Nucleus</keyword>
<dbReference type="GO" id="GO:0006367">
    <property type="term" value="P:transcription initiation at RNA polymerase II promoter"/>
    <property type="evidence" value="ECO:0007669"/>
    <property type="project" value="EnsemblFungi"/>
</dbReference>
<name>A0A0W4ZLP0_PNEC8</name>
<evidence type="ECO:0000256" key="5">
    <source>
        <dbReference type="ARBA" id="ARBA00023242"/>
    </source>
</evidence>
<dbReference type="GO" id="GO:0006357">
    <property type="term" value="P:regulation of transcription by RNA polymerase II"/>
    <property type="evidence" value="ECO:0007669"/>
    <property type="project" value="InterPro"/>
</dbReference>
<dbReference type="Pfam" id="PF06179">
    <property type="entry name" value="Med22"/>
    <property type="match status" value="1"/>
</dbReference>
<evidence type="ECO:0000256" key="3">
    <source>
        <dbReference type="ARBA" id="ARBA00023015"/>
    </source>
</evidence>
<evidence type="ECO:0000256" key="2">
    <source>
        <dbReference type="ARBA" id="ARBA00005942"/>
    </source>
</evidence>
<dbReference type="Gene3D" id="6.10.280.160">
    <property type="entry name" value="Mediator of RNA polymerase II transcription subunit 22"/>
    <property type="match status" value="1"/>
</dbReference>
<dbReference type="GeneID" id="28935971"/>
<comment type="similarity">
    <text evidence="2">Belongs to the Mediator complex subunit 22 family.</text>
</comment>
<dbReference type="EMBL" id="LFVZ01000005">
    <property type="protein sequence ID" value="KTW29222.1"/>
    <property type="molecule type" value="Genomic_DNA"/>
</dbReference>
<keyword evidence="4" id="KW-0804">Transcription</keyword>
<dbReference type="GO" id="GO:0003713">
    <property type="term" value="F:transcription coactivator activity"/>
    <property type="evidence" value="ECO:0007669"/>
    <property type="project" value="EnsemblFungi"/>
</dbReference>
<dbReference type="Proteomes" id="UP000054454">
    <property type="component" value="Unassembled WGS sequence"/>
</dbReference>
<keyword evidence="7" id="KW-1185">Reference proteome</keyword>
<reference evidence="7" key="1">
    <citation type="journal article" date="2016" name="Nat. Commun.">
        <title>Genome analysis of three Pneumocystis species reveals adaptation mechanisms to life exclusively in mammalian hosts.</title>
        <authorList>
            <person name="Ma L."/>
            <person name="Chen Z."/>
            <person name="Huang D.W."/>
            <person name="Kutty G."/>
            <person name="Ishihara M."/>
            <person name="Wang H."/>
            <person name="Abouelleil A."/>
            <person name="Bishop L."/>
            <person name="Davey E."/>
            <person name="Deng R."/>
            <person name="Deng X."/>
            <person name="Fan L."/>
            <person name="Fantoni G."/>
            <person name="Fitzgerald M."/>
            <person name="Gogineni E."/>
            <person name="Goldberg J.M."/>
            <person name="Handley G."/>
            <person name="Hu X."/>
            <person name="Huber C."/>
            <person name="Jiao X."/>
            <person name="Jones K."/>
            <person name="Levin J.Z."/>
            <person name="Liu Y."/>
            <person name="Macdonald P."/>
            <person name="Melnikov A."/>
            <person name="Raley C."/>
            <person name="Sassi M."/>
            <person name="Sherman B.T."/>
            <person name="Song X."/>
            <person name="Sykes S."/>
            <person name="Tran B."/>
            <person name="Walsh L."/>
            <person name="Xia Y."/>
            <person name="Yang J."/>
            <person name="Young S."/>
            <person name="Zeng Q."/>
            <person name="Zheng X."/>
            <person name="Stephens R."/>
            <person name="Nusbaum C."/>
            <person name="Birren B.W."/>
            <person name="Azadi P."/>
            <person name="Lempicki R.A."/>
            <person name="Cuomo C.A."/>
            <person name="Kovacs J.A."/>
        </authorList>
    </citation>
    <scope>NUCLEOTIDE SEQUENCE [LARGE SCALE GENOMIC DNA]</scope>
    <source>
        <strain evidence="7">B80</strain>
    </source>
</reference>
<evidence type="ECO:0000313" key="7">
    <source>
        <dbReference type="Proteomes" id="UP000054454"/>
    </source>
</evidence>
<protein>
    <recommendedName>
        <fullName evidence="8">Mediator of RNA polymerase II transcription subunit 22</fullName>
    </recommendedName>
</protein>
<comment type="subcellular location">
    <subcellularLocation>
        <location evidence="1">Nucleus</location>
    </subcellularLocation>
</comment>
<dbReference type="InterPro" id="IPR009332">
    <property type="entry name" value="Med22"/>
</dbReference>
<dbReference type="AlphaFoldDB" id="A0A0W4ZLP0"/>
<gene>
    <name evidence="6" type="ORF">T552_01178</name>
</gene>
<dbReference type="VEuPathDB" id="FungiDB:T552_01178"/>
<keyword evidence="3" id="KW-0805">Transcription regulation</keyword>
<comment type="caution">
    <text evidence="6">The sequence shown here is derived from an EMBL/GenBank/DDBJ whole genome shotgun (WGS) entry which is preliminary data.</text>
</comment>
<dbReference type="GO" id="GO:0016592">
    <property type="term" value="C:mediator complex"/>
    <property type="evidence" value="ECO:0007669"/>
    <property type="project" value="EnsemblFungi"/>
</dbReference>
<accession>A0A0W4ZLP0</accession>
<organism evidence="6 7">
    <name type="scientific">Pneumocystis carinii (strain B80)</name>
    <name type="common">Rat pneumocystis pneumonia agent</name>
    <name type="synonym">Pneumocystis carinii f. sp. carinii</name>
    <dbReference type="NCBI Taxonomy" id="1408658"/>
    <lineage>
        <taxon>Eukaryota</taxon>
        <taxon>Fungi</taxon>
        <taxon>Dikarya</taxon>
        <taxon>Ascomycota</taxon>
        <taxon>Taphrinomycotina</taxon>
        <taxon>Pneumocystomycetes</taxon>
        <taxon>Pneumocystaceae</taxon>
        <taxon>Pneumocystis</taxon>
    </lineage>
</organism>
<evidence type="ECO:0000313" key="6">
    <source>
        <dbReference type="EMBL" id="KTW29222.1"/>
    </source>
</evidence>
<evidence type="ECO:0000256" key="1">
    <source>
        <dbReference type="ARBA" id="ARBA00004123"/>
    </source>
</evidence>
<sequence length="132" mass="15143">MNHSEDLDLLTVRTTGLIKQIDEASYTLLSRFCQIIDIVGNDAKDQCTVASESYQIETHAASMIRSAEELLLISRLIKEAWMLWETNAWDPVSEQMKDTSLPLDQILTLLNQYKYNQSSENTETKQQTQETI</sequence>
<proteinExistence type="inferred from homology"/>